<organism evidence="6 7">
    <name type="scientific">candidate division TA06 bacterium DG_26</name>
    <dbReference type="NCBI Taxonomy" id="1703771"/>
    <lineage>
        <taxon>Bacteria</taxon>
        <taxon>Bacteria division TA06</taxon>
    </lineage>
</organism>
<evidence type="ECO:0000259" key="5">
    <source>
        <dbReference type="Pfam" id="PF02662"/>
    </source>
</evidence>
<evidence type="ECO:0000313" key="7">
    <source>
        <dbReference type="Proteomes" id="UP000051124"/>
    </source>
</evidence>
<keyword evidence="4" id="KW-0411">Iron-sulfur</keyword>
<dbReference type="Pfam" id="PF02662">
    <property type="entry name" value="FlpD"/>
    <property type="match status" value="1"/>
</dbReference>
<dbReference type="GO" id="GO:0051536">
    <property type="term" value="F:iron-sulfur cluster binding"/>
    <property type="evidence" value="ECO:0007669"/>
    <property type="project" value="UniProtKB-KW"/>
</dbReference>
<evidence type="ECO:0000256" key="4">
    <source>
        <dbReference type="ARBA" id="ARBA00023014"/>
    </source>
</evidence>
<evidence type="ECO:0000256" key="2">
    <source>
        <dbReference type="ARBA" id="ARBA00023002"/>
    </source>
</evidence>
<feature type="domain" description="F420-non-reducing hydrogenase iron-sulfur subunit D" evidence="5">
    <location>
        <begin position="9"/>
        <end position="131"/>
    </location>
</feature>
<sequence length="149" mass="16885">MNRDFQPKIIVFCCNWCAYAGADLAGVSRFQIKTNFRTIRTMCSGRIDPELILRAFQKGADGVMVAGCHLGDCHYIDGNYKTRRRIALLSSTLEQLGLDSRRLRLEWISAGEGEKFQRVINQFIDEVHQLGPSPLGDKEYGRLSRESAE</sequence>
<reference evidence="6 7" key="1">
    <citation type="journal article" date="2015" name="Microbiome">
        <title>Genomic resolution of linkages in carbon, nitrogen, and sulfur cycling among widespread estuary sediment bacteria.</title>
        <authorList>
            <person name="Baker B.J."/>
            <person name="Lazar C.S."/>
            <person name="Teske A.P."/>
            <person name="Dick G.J."/>
        </authorList>
    </citation>
    <scope>NUCLEOTIDE SEQUENCE [LARGE SCALE GENOMIC DNA]</scope>
    <source>
        <strain evidence="6">DG_26</strain>
    </source>
</reference>
<dbReference type="Proteomes" id="UP000051124">
    <property type="component" value="Unassembled WGS sequence"/>
</dbReference>
<keyword evidence="3" id="KW-0408">Iron</keyword>
<dbReference type="EMBL" id="LIZT01000052">
    <property type="protein sequence ID" value="KPJ49578.1"/>
    <property type="molecule type" value="Genomic_DNA"/>
</dbReference>
<comment type="caution">
    <text evidence="6">The sequence shown here is derived from an EMBL/GenBank/DDBJ whole genome shotgun (WGS) entry which is preliminary data.</text>
</comment>
<accession>A0A0S7WHD3</accession>
<name>A0A0S7WHD3_UNCT6</name>
<protein>
    <submittedName>
        <fullName evidence="6">Methyl-viologen-reducing hydrogenase subunit delta</fullName>
    </submittedName>
</protein>
<proteinExistence type="predicted"/>
<evidence type="ECO:0000256" key="1">
    <source>
        <dbReference type="ARBA" id="ARBA00022723"/>
    </source>
</evidence>
<dbReference type="GO" id="GO:0016491">
    <property type="term" value="F:oxidoreductase activity"/>
    <property type="evidence" value="ECO:0007669"/>
    <property type="project" value="UniProtKB-KW"/>
</dbReference>
<evidence type="ECO:0000256" key="3">
    <source>
        <dbReference type="ARBA" id="ARBA00023004"/>
    </source>
</evidence>
<dbReference type="GO" id="GO:0046872">
    <property type="term" value="F:metal ion binding"/>
    <property type="evidence" value="ECO:0007669"/>
    <property type="project" value="UniProtKB-KW"/>
</dbReference>
<dbReference type="AlphaFoldDB" id="A0A0S7WHD3"/>
<gene>
    <name evidence="6" type="ORF">AMJ40_05190</name>
</gene>
<dbReference type="InterPro" id="IPR003813">
    <property type="entry name" value="MvhD/FlpD"/>
</dbReference>
<keyword evidence="2" id="KW-0560">Oxidoreductase</keyword>
<keyword evidence="1" id="KW-0479">Metal-binding</keyword>
<evidence type="ECO:0000313" key="6">
    <source>
        <dbReference type="EMBL" id="KPJ49578.1"/>
    </source>
</evidence>